<dbReference type="Proteomes" id="UP000756346">
    <property type="component" value="Unassembled WGS sequence"/>
</dbReference>
<keyword evidence="2" id="KW-1185">Reference proteome</keyword>
<protein>
    <submittedName>
        <fullName evidence="1">Uncharacterized protein</fullName>
    </submittedName>
</protein>
<dbReference type="EMBL" id="JAGTJQ010000012">
    <property type="protein sequence ID" value="KAH7016392.1"/>
    <property type="molecule type" value="Genomic_DNA"/>
</dbReference>
<reference evidence="1" key="1">
    <citation type="journal article" date="2021" name="Nat. Commun.">
        <title>Genetic determinants of endophytism in the Arabidopsis root mycobiome.</title>
        <authorList>
            <person name="Mesny F."/>
            <person name="Miyauchi S."/>
            <person name="Thiergart T."/>
            <person name="Pickel B."/>
            <person name="Atanasova L."/>
            <person name="Karlsson M."/>
            <person name="Huettel B."/>
            <person name="Barry K.W."/>
            <person name="Haridas S."/>
            <person name="Chen C."/>
            <person name="Bauer D."/>
            <person name="Andreopoulos W."/>
            <person name="Pangilinan J."/>
            <person name="LaButti K."/>
            <person name="Riley R."/>
            <person name="Lipzen A."/>
            <person name="Clum A."/>
            <person name="Drula E."/>
            <person name="Henrissat B."/>
            <person name="Kohler A."/>
            <person name="Grigoriev I.V."/>
            <person name="Martin F.M."/>
            <person name="Hacquard S."/>
        </authorList>
    </citation>
    <scope>NUCLEOTIDE SEQUENCE</scope>
    <source>
        <strain evidence="1">MPI-CAGE-CH-0230</strain>
    </source>
</reference>
<sequence length="246" mass="28498">MVALKSSEVLRGAWSLYEQKHPSDKSHFPQLQLDAAAGLLLVGPDGEPGRQIRLELLARAVAEKTFVYDLERVSFMFLEDELLGILELWCRKHEVPLEARFGEPHQWREKEKLTWEEVHKLGACVHRIGLHLWDGLDESDLSHFLDTDDAQWLAGLMGGAHFTLVDLFRFLDEHCTYRQWRWASLQHVVLTLGTIAIETFCESLAVPVRALQGKMDSGDERYRRGSDYFRVPRQRQELWNSSKDML</sequence>
<gene>
    <name evidence="1" type="ORF">B0I36DRAFT_337567</name>
</gene>
<dbReference type="GeneID" id="70185230"/>
<organism evidence="1 2">
    <name type="scientific">Microdochium trichocladiopsis</name>
    <dbReference type="NCBI Taxonomy" id="1682393"/>
    <lineage>
        <taxon>Eukaryota</taxon>
        <taxon>Fungi</taxon>
        <taxon>Dikarya</taxon>
        <taxon>Ascomycota</taxon>
        <taxon>Pezizomycotina</taxon>
        <taxon>Sordariomycetes</taxon>
        <taxon>Xylariomycetidae</taxon>
        <taxon>Xylariales</taxon>
        <taxon>Microdochiaceae</taxon>
        <taxon>Microdochium</taxon>
    </lineage>
</organism>
<accession>A0A9P8XVG2</accession>
<dbReference type="RefSeq" id="XP_046006016.1">
    <property type="nucleotide sequence ID" value="XM_046155684.1"/>
</dbReference>
<name>A0A9P8XVG2_9PEZI</name>
<comment type="caution">
    <text evidence="1">The sequence shown here is derived from an EMBL/GenBank/DDBJ whole genome shotgun (WGS) entry which is preliminary data.</text>
</comment>
<evidence type="ECO:0000313" key="2">
    <source>
        <dbReference type="Proteomes" id="UP000756346"/>
    </source>
</evidence>
<proteinExistence type="predicted"/>
<evidence type="ECO:0000313" key="1">
    <source>
        <dbReference type="EMBL" id="KAH7016392.1"/>
    </source>
</evidence>
<dbReference type="AlphaFoldDB" id="A0A9P8XVG2"/>